<evidence type="ECO:0000256" key="9">
    <source>
        <dbReference type="RuleBase" id="RU000488"/>
    </source>
</evidence>
<keyword evidence="4 8" id="KW-0812">Transmembrane</keyword>
<dbReference type="PRINTS" id="PR00926">
    <property type="entry name" value="MITOCARRIER"/>
</dbReference>
<evidence type="ECO:0000256" key="1">
    <source>
        <dbReference type="ARBA" id="ARBA00004141"/>
    </source>
</evidence>
<evidence type="ECO:0000256" key="6">
    <source>
        <dbReference type="ARBA" id="ARBA00022989"/>
    </source>
</evidence>
<sequence>MKGEEQGRGGGGIHFHLRLPQLENVNLWRGLENTFRPIWENGKGKAKRGEEAEAPPKGANSVRIRKVNNRLSVVERAMIGACAGGIAGAFTYVCLHPLDTVKTKLQMRGASQLYAGLGTVEVMGRVLKENGIGGLYSGVSAVLVGSTISSAIYFGTCEFAKAFLISKTTLLQIPSLAIPPVAGALGNVVSSAVMVPKELITQRMQAGAPGRSWQVLLATVEREGIWGLYAGYSATILRNLPTGVLSFSSFEYLKAAVLNKTKKSHLEPLQSVCCGALAGAISAFLTTPLDVVKTRLMTQGIGIKAGLKNEIAASAYKGFSSTLHQIWREEGWLGLTRGIGPRVLHSSCFAALGYFAFETARLTILELYLARKVPPALSLEADNNRD</sequence>
<evidence type="ECO:0000256" key="3">
    <source>
        <dbReference type="ARBA" id="ARBA00022448"/>
    </source>
</evidence>
<dbReference type="EMBL" id="EF677287">
    <property type="protein sequence ID" value="ABR17121.1"/>
    <property type="molecule type" value="mRNA"/>
</dbReference>
<feature type="repeat" description="Solcar" evidence="8">
    <location>
        <begin position="266"/>
        <end position="363"/>
    </location>
</feature>
<comment type="similarity">
    <text evidence="2 9">Belongs to the mitochondrial carrier (TC 2.A.29) family.</text>
</comment>
<feature type="transmembrane region" description="Helical" evidence="10">
    <location>
        <begin position="176"/>
        <end position="195"/>
    </location>
</feature>
<feature type="repeat" description="Solcar" evidence="8">
    <location>
        <begin position="75"/>
        <end position="163"/>
    </location>
</feature>
<evidence type="ECO:0000256" key="2">
    <source>
        <dbReference type="ARBA" id="ARBA00006375"/>
    </source>
</evidence>
<dbReference type="GO" id="GO:0055085">
    <property type="term" value="P:transmembrane transport"/>
    <property type="evidence" value="ECO:0007669"/>
    <property type="project" value="InterPro"/>
</dbReference>
<evidence type="ECO:0000256" key="8">
    <source>
        <dbReference type="PROSITE-ProRule" id="PRU00282"/>
    </source>
</evidence>
<evidence type="ECO:0000256" key="5">
    <source>
        <dbReference type="ARBA" id="ARBA00022737"/>
    </source>
</evidence>
<dbReference type="OMA" id="LMTQVHS"/>
<dbReference type="AlphaFoldDB" id="B8LN91"/>
<protein>
    <recommendedName>
        <fullName evidence="12">Mitochondrial carrier protein</fullName>
    </recommendedName>
</protein>
<dbReference type="FunFam" id="1.50.40.10:FF:000097">
    <property type="entry name" value="Protein MITOFERRINLIKE 1, chloroplastic"/>
    <property type="match status" value="1"/>
</dbReference>
<dbReference type="InterPro" id="IPR002067">
    <property type="entry name" value="MCP"/>
</dbReference>
<dbReference type="SUPFAM" id="SSF103506">
    <property type="entry name" value="Mitochondrial carrier"/>
    <property type="match status" value="1"/>
</dbReference>
<dbReference type="Pfam" id="PF00153">
    <property type="entry name" value="Mito_carr"/>
    <property type="match status" value="3"/>
</dbReference>
<feature type="transmembrane region" description="Helical" evidence="10">
    <location>
        <begin position="77"/>
        <end position="98"/>
    </location>
</feature>
<evidence type="ECO:0008006" key="12">
    <source>
        <dbReference type="Google" id="ProtNLM"/>
    </source>
</evidence>
<comment type="subcellular location">
    <subcellularLocation>
        <location evidence="1">Membrane</location>
        <topology evidence="1">Multi-pass membrane protein</topology>
    </subcellularLocation>
</comment>
<keyword evidence="5" id="KW-0677">Repeat</keyword>
<dbReference type="GO" id="GO:0016020">
    <property type="term" value="C:membrane"/>
    <property type="evidence" value="ECO:0007669"/>
    <property type="project" value="UniProtKB-SubCell"/>
</dbReference>
<dbReference type="InterPro" id="IPR023395">
    <property type="entry name" value="MCP_dom_sf"/>
</dbReference>
<feature type="transmembrane region" description="Helical" evidence="10">
    <location>
        <begin position="133"/>
        <end position="156"/>
    </location>
</feature>
<feature type="repeat" description="Solcar" evidence="8">
    <location>
        <begin position="174"/>
        <end position="256"/>
    </location>
</feature>
<name>B8LN91_PICSI</name>
<keyword evidence="3 9" id="KW-0813">Transport</keyword>
<evidence type="ECO:0000256" key="7">
    <source>
        <dbReference type="ARBA" id="ARBA00023136"/>
    </source>
</evidence>
<organism evidence="11">
    <name type="scientific">Picea sitchensis</name>
    <name type="common">Sitka spruce</name>
    <name type="synonym">Pinus sitchensis</name>
    <dbReference type="NCBI Taxonomy" id="3332"/>
    <lineage>
        <taxon>Eukaryota</taxon>
        <taxon>Viridiplantae</taxon>
        <taxon>Streptophyta</taxon>
        <taxon>Embryophyta</taxon>
        <taxon>Tracheophyta</taxon>
        <taxon>Spermatophyta</taxon>
        <taxon>Pinopsida</taxon>
        <taxon>Pinidae</taxon>
        <taxon>Conifers I</taxon>
        <taxon>Pinales</taxon>
        <taxon>Pinaceae</taxon>
        <taxon>Picea</taxon>
    </lineage>
</organism>
<keyword evidence="7 8" id="KW-0472">Membrane</keyword>
<evidence type="ECO:0000256" key="10">
    <source>
        <dbReference type="SAM" id="Phobius"/>
    </source>
</evidence>
<dbReference type="PROSITE" id="PS50920">
    <property type="entry name" value="SOLCAR"/>
    <property type="match status" value="3"/>
</dbReference>
<evidence type="ECO:0000313" key="11">
    <source>
        <dbReference type="EMBL" id="ABR17121.1"/>
    </source>
</evidence>
<reference evidence="11" key="1">
    <citation type="submission" date="2007-06" db="EMBL/GenBank/DDBJ databases">
        <title>Full length cDNA sequences from Sitka Spruce (Picea sitchensis).</title>
        <authorList>
            <person name="Ralph S.G."/>
            <person name="Chun H.E."/>
            <person name="Liao N."/>
            <person name="Ali J."/>
            <person name="Reid K."/>
            <person name="Kolosova N."/>
            <person name="Cooper N."/>
            <person name="Cullis C."/>
            <person name="Jancsik S."/>
            <person name="Moore R."/>
            <person name="Mayo M."/>
            <person name="Wagner S."/>
            <person name="Holt R.A."/>
            <person name="Jones S.J.M."/>
            <person name="Marra M.A."/>
            <person name="Ritland C.E."/>
            <person name="Ritland K."/>
            <person name="Bohlmann J."/>
        </authorList>
    </citation>
    <scope>NUCLEOTIDE SEQUENCE</scope>
    <source>
        <tissue evidence="11">Green portion of the leader tissue</tissue>
    </source>
</reference>
<evidence type="ECO:0000256" key="4">
    <source>
        <dbReference type="ARBA" id="ARBA00022692"/>
    </source>
</evidence>
<proteinExistence type="evidence at transcript level"/>
<accession>B8LN91</accession>
<dbReference type="Gene3D" id="1.50.40.10">
    <property type="entry name" value="Mitochondrial carrier domain"/>
    <property type="match status" value="2"/>
</dbReference>
<keyword evidence="6 10" id="KW-1133">Transmembrane helix</keyword>
<dbReference type="PANTHER" id="PTHR45667">
    <property type="entry name" value="S-ADENOSYLMETHIONINE MITOCHONDRIAL CARRIER PROTEIN"/>
    <property type="match status" value="1"/>
</dbReference>
<dbReference type="InterPro" id="IPR018108">
    <property type="entry name" value="MCP_transmembrane"/>
</dbReference>